<accession>A0AAW9QNU0</accession>
<evidence type="ECO:0000313" key="2">
    <source>
        <dbReference type="EMBL" id="MEG3439455.1"/>
    </source>
</evidence>
<proteinExistence type="predicted"/>
<dbReference type="AlphaFoldDB" id="A0AAW9QNU0"/>
<evidence type="ECO:0000256" key="1">
    <source>
        <dbReference type="SAM" id="MobiDB-lite"/>
    </source>
</evidence>
<feature type="region of interest" description="Disordered" evidence="1">
    <location>
        <begin position="33"/>
        <end position="53"/>
    </location>
</feature>
<dbReference type="PROSITE" id="PS50096">
    <property type="entry name" value="IQ"/>
    <property type="match status" value="1"/>
</dbReference>
<protein>
    <submittedName>
        <fullName evidence="2">Uncharacterized protein</fullName>
    </submittedName>
</protein>
<sequence length="119" mass="13584">MTRTRIALDAEGKRFARPGTGRYASADEVVAEAPELPRERERGEVAIGSGESARDRLAARLERFRSERDRARERANDPIRRELTRQLRELGERTRALPGIGEITEEEIAAEIEAYWRGH</sequence>
<dbReference type="Proteomes" id="UP001328733">
    <property type="component" value="Unassembled WGS sequence"/>
</dbReference>
<dbReference type="RefSeq" id="WP_332866941.1">
    <property type="nucleotide sequence ID" value="NZ_JBAFSM010000049.1"/>
</dbReference>
<comment type="caution">
    <text evidence="2">The sequence shown here is derived from an EMBL/GenBank/DDBJ whole genome shotgun (WGS) entry which is preliminary data.</text>
</comment>
<feature type="compositionally biased region" description="Basic and acidic residues" evidence="1">
    <location>
        <begin position="35"/>
        <end position="44"/>
    </location>
</feature>
<reference evidence="2 3" key="1">
    <citation type="submission" date="2024-01" db="EMBL/GenBank/DDBJ databases">
        <title>Genomic insights into the taxonomy and metabolism of the cyanobacterium Pannus brasiliensis CCIBt3594.</title>
        <authorList>
            <person name="Machado M."/>
            <person name="Botero N.B."/>
            <person name="Andreote A.P.D."/>
            <person name="Feitosa A.M.T."/>
            <person name="Popin R."/>
            <person name="Sivonen K."/>
            <person name="Fiore M.F."/>
        </authorList>
    </citation>
    <scope>NUCLEOTIDE SEQUENCE [LARGE SCALE GENOMIC DNA]</scope>
    <source>
        <strain evidence="2 3">CCIBt3594</strain>
    </source>
</reference>
<dbReference type="EMBL" id="JBAFSM010000049">
    <property type="protein sequence ID" value="MEG3439455.1"/>
    <property type="molecule type" value="Genomic_DNA"/>
</dbReference>
<evidence type="ECO:0000313" key="3">
    <source>
        <dbReference type="Proteomes" id="UP001328733"/>
    </source>
</evidence>
<organism evidence="2 3">
    <name type="scientific">Pannus brasiliensis CCIBt3594</name>
    <dbReference type="NCBI Taxonomy" id="1427578"/>
    <lineage>
        <taxon>Bacteria</taxon>
        <taxon>Bacillati</taxon>
        <taxon>Cyanobacteriota</taxon>
        <taxon>Cyanophyceae</taxon>
        <taxon>Oscillatoriophycideae</taxon>
        <taxon>Chroococcales</taxon>
        <taxon>Microcystaceae</taxon>
        <taxon>Pannus</taxon>
    </lineage>
</organism>
<name>A0AAW9QNU0_9CHRO</name>
<gene>
    <name evidence="2" type="ORF">V0288_20175</name>
</gene>
<keyword evidence="3" id="KW-1185">Reference proteome</keyword>